<reference evidence="7" key="1">
    <citation type="submission" date="2025-05" db="UniProtKB">
        <authorList>
            <consortium name="EnsemblMetazoa"/>
        </authorList>
    </citation>
    <scope>IDENTIFICATION</scope>
</reference>
<evidence type="ECO:0000313" key="7">
    <source>
        <dbReference type="EnsemblMetazoa" id="XP_050516415.1"/>
    </source>
</evidence>
<evidence type="ECO:0000256" key="1">
    <source>
        <dbReference type="ARBA" id="ARBA00011764"/>
    </source>
</evidence>
<dbReference type="Proteomes" id="UP001652700">
    <property type="component" value="Unplaced"/>
</dbReference>
<proteinExistence type="predicted"/>
<name>A0ABM5L1V3_DIAVI</name>
<evidence type="ECO:0000256" key="5">
    <source>
        <dbReference type="ARBA" id="ARBA00025466"/>
    </source>
</evidence>
<dbReference type="Pfam" id="PF13873">
    <property type="entry name" value="Myb_DNA-bind_5"/>
    <property type="match status" value="1"/>
</dbReference>
<evidence type="ECO:0000313" key="8">
    <source>
        <dbReference type="Proteomes" id="UP001652700"/>
    </source>
</evidence>
<evidence type="ECO:0000256" key="3">
    <source>
        <dbReference type="ARBA" id="ARBA00023015"/>
    </source>
</evidence>
<comment type="function">
    <text evidence="5">Involved in transvection phenomena (= synapsis-dependent gene expression), where the synaptic pairing of chromosomes carrying genes with which zeste interacts influences the expression of these genes. Zeste binds to DNA and stimulates transcription from a nearby promoter.</text>
</comment>
<feature type="domain" description="Myb/SANT-like DNA-binding" evidence="6">
    <location>
        <begin position="7"/>
        <end position="83"/>
    </location>
</feature>
<dbReference type="EnsemblMetazoa" id="XM_050660458.1">
    <property type="protein sequence ID" value="XP_050516415.1"/>
    <property type="gene ID" value="LOC114342128"/>
</dbReference>
<organism evidence="7 8">
    <name type="scientific">Diabrotica virgifera virgifera</name>
    <name type="common">western corn rootworm</name>
    <dbReference type="NCBI Taxonomy" id="50390"/>
    <lineage>
        <taxon>Eukaryota</taxon>
        <taxon>Metazoa</taxon>
        <taxon>Ecdysozoa</taxon>
        <taxon>Arthropoda</taxon>
        <taxon>Hexapoda</taxon>
        <taxon>Insecta</taxon>
        <taxon>Pterygota</taxon>
        <taxon>Neoptera</taxon>
        <taxon>Endopterygota</taxon>
        <taxon>Coleoptera</taxon>
        <taxon>Polyphaga</taxon>
        <taxon>Cucujiformia</taxon>
        <taxon>Chrysomeloidea</taxon>
        <taxon>Chrysomelidae</taxon>
        <taxon>Galerucinae</taxon>
        <taxon>Diabroticina</taxon>
        <taxon>Diabroticites</taxon>
        <taxon>Diabrotica</taxon>
    </lineage>
</organism>
<evidence type="ECO:0000256" key="2">
    <source>
        <dbReference type="ARBA" id="ARBA00016807"/>
    </source>
</evidence>
<accession>A0ABM5L1V3</accession>
<evidence type="ECO:0000259" key="6">
    <source>
        <dbReference type="Pfam" id="PF13873"/>
    </source>
</evidence>
<dbReference type="InterPro" id="IPR028002">
    <property type="entry name" value="Myb_DNA-bind_5"/>
</dbReference>
<dbReference type="RefSeq" id="XP_050516415.1">
    <property type="nucleotide sequence ID" value="XM_050660458.1"/>
</dbReference>
<protein>
    <recommendedName>
        <fullName evidence="2">Regulatory protein zeste</fullName>
    </recommendedName>
</protein>
<keyword evidence="3" id="KW-0805">Transcription regulation</keyword>
<comment type="subunit">
    <text evidence="1">Self-associates forming complexes of several hundred monomers.</text>
</comment>
<keyword evidence="4" id="KW-0804">Transcription</keyword>
<dbReference type="GeneID" id="114342128"/>
<sequence>MASGTPKKKASVDQLNFLVDFIAGNRILLQGKTKPSEANNNIIDKLWDELTLLLNAMGSGPQKSKAQWKRTFIDWKSHTNKKARECVRSEQRTGGGEGDGKALTPIEEKLMGLLSWTVVKGADVHEIGFEHDNAEPP</sequence>
<evidence type="ECO:0000256" key="4">
    <source>
        <dbReference type="ARBA" id="ARBA00023163"/>
    </source>
</evidence>
<keyword evidence="8" id="KW-1185">Reference proteome</keyword>